<proteinExistence type="predicted"/>
<dbReference type="EnsemblPlants" id="KQK96716">
    <property type="protein sequence ID" value="KQK96716"/>
    <property type="gene ID" value="SETIT_011603mg"/>
</dbReference>
<organism evidence="2 3">
    <name type="scientific">Setaria italica</name>
    <name type="common">Foxtail millet</name>
    <name type="synonym">Panicum italicum</name>
    <dbReference type="NCBI Taxonomy" id="4555"/>
    <lineage>
        <taxon>Eukaryota</taxon>
        <taxon>Viridiplantae</taxon>
        <taxon>Streptophyta</taxon>
        <taxon>Embryophyta</taxon>
        <taxon>Tracheophyta</taxon>
        <taxon>Spermatophyta</taxon>
        <taxon>Magnoliopsida</taxon>
        <taxon>Liliopsida</taxon>
        <taxon>Poales</taxon>
        <taxon>Poaceae</taxon>
        <taxon>PACMAD clade</taxon>
        <taxon>Panicoideae</taxon>
        <taxon>Panicodae</taxon>
        <taxon>Paniceae</taxon>
        <taxon>Cenchrinae</taxon>
        <taxon>Setaria</taxon>
    </lineage>
</organism>
<keyword evidence="3" id="KW-1185">Reference proteome</keyword>
<evidence type="ECO:0000313" key="2">
    <source>
        <dbReference type="EnsemblPlants" id="KQK96716"/>
    </source>
</evidence>
<accession>K3YBK9</accession>
<dbReference type="Proteomes" id="UP000004995">
    <property type="component" value="Unassembled WGS sequence"/>
</dbReference>
<name>K3YBK9_SETIT</name>
<dbReference type="AlphaFoldDB" id="K3YBK9"/>
<protein>
    <submittedName>
        <fullName evidence="2">Uncharacterized protein</fullName>
    </submittedName>
</protein>
<evidence type="ECO:0000256" key="1">
    <source>
        <dbReference type="SAM" id="MobiDB-lite"/>
    </source>
</evidence>
<reference evidence="3" key="1">
    <citation type="journal article" date="2012" name="Nat. Biotechnol.">
        <title>Reference genome sequence of the model plant Setaria.</title>
        <authorList>
            <person name="Bennetzen J.L."/>
            <person name="Schmutz J."/>
            <person name="Wang H."/>
            <person name="Percifield R."/>
            <person name="Hawkins J."/>
            <person name="Pontaroli A.C."/>
            <person name="Estep M."/>
            <person name="Feng L."/>
            <person name="Vaughn J.N."/>
            <person name="Grimwood J."/>
            <person name="Jenkins J."/>
            <person name="Barry K."/>
            <person name="Lindquist E."/>
            <person name="Hellsten U."/>
            <person name="Deshpande S."/>
            <person name="Wang X."/>
            <person name="Wu X."/>
            <person name="Mitros T."/>
            <person name="Triplett J."/>
            <person name="Yang X."/>
            <person name="Ye C.Y."/>
            <person name="Mauro-Herrera M."/>
            <person name="Wang L."/>
            <person name="Li P."/>
            <person name="Sharma M."/>
            <person name="Sharma R."/>
            <person name="Ronald P.C."/>
            <person name="Panaud O."/>
            <person name="Kellogg E.A."/>
            <person name="Brutnell T.P."/>
            <person name="Doust A.N."/>
            <person name="Tuskan G.A."/>
            <person name="Rokhsar D."/>
            <person name="Devos K.M."/>
        </authorList>
    </citation>
    <scope>NUCLEOTIDE SEQUENCE [LARGE SCALE GENOMIC DNA]</scope>
    <source>
        <strain evidence="3">cv. Yugu1</strain>
    </source>
</reference>
<dbReference type="HOGENOM" id="CLU_3017877_0_0_1"/>
<dbReference type="ExpressionAtlas" id="K3YBK9">
    <property type="expression patterns" value="baseline"/>
</dbReference>
<dbReference type="Gramene" id="KQK96716">
    <property type="protein sequence ID" value="KQK96716"/>
    <property type="gene ID" value="SETIT_011603mg"/>
</dbReference>
<evidence type="ECO:0000313" key="3">
    <source>
        <dbReference type="Proteomes" id="UP000004995"/>
    </source>
</evidence>
<dbReference type="EMBL" id="AGNK02004238">
    <property type="status" value="NOT_ANNOTATED_CDS"/>
    <property type="molecule type" value="Genomic_DNA"/>
</dbReference>
<sequence>MPHEARGATARRRPEKGSGGEWRHGRAGIWRCAARLGTAMNARRNNFARGGIKEVD</sequence>
<dbReference type="Gramene" id="KQK96718">
    <property type="protein sequence ID" value="KQK96718"/>
    <property type="gene ID" value="SETIT_011603mg"/>
</dbReference>
<reference evidence="2" key="2">
    <citation type="submission" date="2018-08" db="UniProtKB">
        <authorList>
            <consortium name="EnsemblPlants"/>
        </authorList>
    </citation>
    <scope>IDENTIFICATION</scope>
    <source>
        <strain evidence="2">Yugu1</strain>
    </source>
</reference>
<dbReference type="EnsemblPlants" id="KQK96718">
    <property type="protein sequence ID" value="KQK96718"/>
    <property type="gene ID" value="SETIT_011603mg"/>
</dbReference>
<feature type="region of interest" description="Disordered" evidence="1">
    <location>
        <begin position="1"/>
        <end position="23"/>
    </location>
</feature>